<dbReference type="Gramene" id="PSS24382">
    <property type="protein sequence ID" value="PSS24382"/>
    <property type="gene ID" value="CEY00_Acc16983"/>
</dbReference>
<protein>
    <submittedName>
        <fullName evidence="3">Transmembrane channel-like protein</fullName>
    </submittedName>
</protein>
<feature type="chain" id="PRO_5015353376" evidence="2">
    <location>
        <begin position="25"/>
        <end position="95"/>
    </location>
</feature>
<organism evidence="3 4">
    <name type="scientific">Actinidia chinensis var. chinensis</name>
    <name type="common">Chinese soft-hair kiwi</name>
    <dbReference type="NCBI Taxonomy" id="1590841"/>
    <lineage>
        <taxon>Eukaryota</taxon>
        <taxon>Viridiplantae</taxon>
        <taxon>Streptophyta</taxon>
        <taxon>Embryophyta</taxon>
        <taxon>Tracheophyta</taxon>
        <taxon>Spermatophyta</taxon>
        <taxon>Magnoliopsida</taxon>
        <taxon>eudicotyledons</taxon>
        <taxon>Gunneridae</taxon>
        <taxon>Pentapetalae</taxon>
        <taxon>asterids</taxon>
        <taxon>Ericales</taxon>
        <taxon>Actinidiaceae</taxon>
        <taxon>Actinidia</taxon>
    </lineage>
</organism>
<dbReference type="PANTHER" id="PTHR33474">
    <property type="entry name" value="TRANSMEMBRANE PROTEIN"/>
    <property type="match status" value="1"/>
</dbReference>
<dbReference type="OrthoDB" id="1748002at2759"/>
<keyword evidence="4" id="KW-1185">Reference proteome</keyword>
<feature type="signal peptide" evidence="2">
    <location>
        <begin position="1"/>
        <end position="24"/>
    </location>
</feature>
<dbReference type="Proteomes" id="UP000241394">
    <property type="component" value="Chromosome LG8"/>
</dbReference>
<keyword evidence="3" id="KW-0472">Membrane</keyword>
<comment type="caution">
    <text evidence="3">The sequence shown here is derived from an EMBL/GenBank/DDBJ whole genome shotgun (WGS) entry which is preliminary data.</text>
</comment>
<evidence type="ECO:0000313" key="4">
    <source>
        <dbReference type="Proteomes" id="UP000241394"/>
    </source>
</evidence>
<evidence type="ECO:0000313" key="3">
    <source>
        <dbReference type="EMBL" id="PSS24382.1"/>
    </source>
</evidence>
<dbReference type="PANTHER" id="PTHR33474:SF28">
    <property type="entry name" value="OS01G0815400 PROTEIN"/>
    <property type="match status" value="1"/>
</dbReference>
<sequence>MVMEHKPFLLLLIVLFLVFSSVFLSTSVPTSRSLKSFEGGPSLHDQGEMDMKTGGELINVEEDLTEEEGRMDLDDPDYPGTGANNHHDPKSPGRS</sequence>
<keyword evidence="3" id="KW-0812">Transmembrane</keyword>
<evidence type="ECO:0000256" key="2">
    <source>
        <dbReference type="SAM" id="SignalP"/>
    </source>
</evidence>
<accession>A0A2R6R9Z0</accession>
<dbReference type="STRING" id="1590841.A0A2R6R9Z0"/>
<dbReference type="OMA" id="VPVTRCF"/>
<reference evidence="3 4" key="1">
    <citation type="submission" date="2017-07" db="EMBL/GenBank/DDBJ databases">
        <title>An improved, manually edited Actinidia chinensis var. chinensis (kiwifruit) genome highlights the challenges associated with draft genomes and gene prediction in plants.</title>
        <authorList>
            <person name="Pilkington S."/>
            <person name="Crowhurst R."/>
            <person name="Hilario E."/>
            <person name="Nardozza S."/>
            <person name="Fraser L."/>
            <person name="Peng Y."/>
            <person name="Gunaseelan K."/>
            <person name="Simpson R."/>
            <person name="Tahir J."/>
            <person name="Deroles S."/>
            <person name="Templeton K."/>
            <person name="Luo Z."/>
            <person name="Davy M."/>
            <person name="Cheng C."/>
            <person name="Mcneilage M."/>
            <person name="Scaglione D."/>
            <person name="Liu Y."/>
            <person name="Zhang Q."/>
            <person name="Datson P."/>
            <person name="De Silva N."/>
            <person name="Gardiner S."/>
            <person name="Bassett H."/>
            <person name="Chagne D."/>
            <person name="Mccallum J."/>
            <person name="Dzierzon H."/>
            <person name="Deng C."/>
            <person name="Wang Y.-Y."/>
            <person name="Barron N."/>
            <person name="Manako K."/>
            <person name="Bowen J."/>
            <person name="Foster T."/>
            <person name="Erridge Z."/>
            <person name="Tiffin H."/>
            <person name="Waite C."/>
            <person name="Davies K."/>
            <person name="Grierson E."/>
            <person name="Laing W."/>
            <person name="Kirk R."/>
            <person name="Chen X."/>
            <person name="Wood M."/>
            <person name="Montefiori M."/>
            <person name="Brummell D."/>
            <person name="Schwinn K."/>
            <person name="Catanach A."/>
            <person name="Fullerton C."/>
            <person name="Li D."/>
            <person name="Meiyalaghan S."/>
            <person name="Nieuwenhuizen N."/>
            <person name="Read N."/>
            <person name="Prakash R."/>
            <person name="Hunter D."/>
            <person name="Zhang H."/>
            <person name="Mckenzie M."/>
            <person name="Knabel M."/>
            <person name="Harris A."/>
            <person name="Allan A."/>
            <person name="Chen A."/>
            <person name="Janssen B."/>
            <person name="Plunkett B."/>
            <person name="Dwamena C."/>
            <person name="Voogd C."/>
            <person name="Leif D."/>
            <person name="Lafferty D."/>
            <person name="Souleyre E."/>
            <person name="Varkonyi-Gasic E."/>
            <person name="Gambi F."/>
            <person name="Hanley J."/>
            <person name="Yao J.-L."/>
            <person name="Cheung J."/>
            <person name="David K."/>
            <person name="Warren B."/>
            <person name="Marsh K."/>
            <person name="Snowden K."/>
            <person name="Lin-Wang K."/>
            <person name="Brian L."/>
            <person name="Martinez-Sanchez M."/>
            <person name="Wang M."/>
            <person name="Ileperuma N."/>
            <person name="Macnee N."/>
            <person name="Campin R."/>
            <person name="Mcatee P."/>
            <person name="Drummond R."/>
            <person name="Espley R."/>
            <person name="Ireland H."/>
            <person name="Wu R."/>
            <person name="Atkinson R."/>
            <person name="Karunairetnam S."/>
            <person name="Bulley S."/>
            <person name="Chunkath S."/>
            <person name="Hanley Z."/>
            <person name="Storey R."/>
            <person name="Thrimawithana A."/>
            <person name="Thomson S."/>
            <person name="David C."/>
            <person name="Testolin R."/>
        </authorList>
    </citation>
    <scope>NUCLEOTIDE SEQUENCE [LARGE SCALE GENOMIC DNA]</scope>
    <source>
        <strain evidence="4">cv. Red5</strain>
        <tissue evidence="3">Young leaf</tissue>
    </source>
</reference>
<feature type="region of interest" description="Disordered" evidence="1">
    <location>
        <begin position="30"/>
        <end position="95"/>
    </location>
</feature>
<proteinExistence type="predicted"/>
<feature type="compositionally biased region" description="Basic and acidic residues" evidence="1">
    <location>
        <begin position="85"/>
        <end position="95"/>
    </location>
</feature>
<dbReference type="InParanoid" id="A0A2R6R9Z0"/>
<dbReference type="AlphaFoldDB" id="A0A2R6R9Z0"/>
<gene>
    <name evidence="3" type="ORF">CEY00_Acc16983</name>
</gene>
<keyword evidence="2" id="KW-0732">Signal</keyword>
<reference evidence="4" key="2">
    <citation type="journal article" date="2018" name="BMC Genomics">
        <title>A manually annotated Actinidia chinensis var. chinensis (kiwifruit) genome highlights the challenges associated with draft genomes and gene prediction in plants.</title>
        <authorList>
            <person name="Pilkington S.M."/>
            <person name="Crowhurst R."/>
            <person name="Hilario E."/>
            <person name="Nardozza S."/>
            <person name="Fraser L."/>
            <person name="Peng Y."/>
            <person name="Gunaseelan K."/>
            <person name="Simpson R."/>
            <person name="Tahir J."/>
            <person name="Deroles S.C."/>
            <person name="Templeton K."/>
            <person name="Luo Z."/>
            <person name="Davy M."/>
            <person name="Cheng C."/>
            <person name="McNeilage M."/>
            <person name="Scaglione D."/>
            <person name="Liu Y."/>
            <person name="Zhang Q."/>
            <person name="Datson P."/>
            <person name="De Silva N."/>
            <person name="Gardiner S.E."/>
            <person name="Bassett H."/>
            <person name="Chagne D."/>
            <person name="McCallum J."/>
            <person name="Dzierzon H."/>
            <person name="Deng C."/>
            <person name="Wang Y.Y."/>
            <person name="Barron L."/>
            <person name="Manako K."/>
            <person name="Bowen J."/>
            <person name="Foster T.M."/>
            <person name="Erridge Z.A."/>
            <person name="Tiffin H."/>
            <person name="Waite C.N."/>
            <person name="Davies K.M."/>
            <person name="Grierson E.P."/>
            <person name="Laing W.A."/>
            <person name="Kirk R."/>
            <person name="Chen X."/>
            <person name="Wood M."/>
            <person name="Montefiori M."/>
            <person name="Brummell D.A."/>
            <person name="Schwinn K.E."/>
            <person name="Catanach A."/>
            <person name="Fullerton C."/>
            <person name="Li D."/>
            <person name="Meiyalaghan S."/>
            <person name="Nieuwenhuizen N."/>
            <person name="Read N."/>
            <person name="Prakash R."/>
            <person name="Hunter D."/>
            <person name="Zhang H."/>
            <person name="McKenzie M."/>
            <person name="Knabel M."/>
            <person name="Harris A."/>
            <person name="Allan A.C."/>
            <person name="Gleave A."/>
            <person name="Chen A."/>
            <person name="Janssen B.J."/>
            <person name="Plunkett B."/>
            <person name="Ampomah-Dwamena C."/>
            <person name="Voogd C."/>
            <person name="Leif D."/>
            <person name="Lafferty D."/>
            <person name="Souleyre E.J.F."/>
            <person name="Varkonyi-Gasic E."/>
            <person name="Gambi F."/>
            <person name="Hanley J."/>
            <person name="Yao J.L."/>
            <person name="Cheung J."/>
            <person name="David K.M."/>
            <person name="Warren B."/>
            <person name="Marsh K."/>
            <person name="Snowden K.C."/>
            <person name="Lin-Wang K."/>
            <person name="Brian L."/>
            <person name="Martinez-Sanchez M."/>
            <person name="Wang M."/>
            <person name="Ileperuma N."/>
            <person name="Macnee N."/>
            <person name="Campin R."/>
            <person name="McAtee P."/>
            <person name="Drummond R.S.M."/>
            <person name="Espley R.V."/>
            <person name="Ireland H.S."/>
            <person name="Wu R."/>
            <person name="Atkinson R.G."/>
            <person name="Karunairetnam S."/>
            <person name="Bulley S."/>
            <person name="Chunkath S."/>
            <person name="Hanley Z."/>
            <person name="Storey R."/>
            <person name="Thrimawithana A.H."/>
            <person name="Thomson S."/>
            <person name="David C."/>
            <person name="Testolin R."/>
            <person name="Huang H."/>
            <person name="Hellens R.P."/>
            <person name="Schaffer R.J."/>
        </authorList>
    </citation>
    <scope>NUCLEOTIDE SEQUENCE [LARGE SCALE GENOMIC DNA]</scope>
    <source>
        <strain evidence="4">cv. Red5</strain>
    </source>
</reference>
<evidence type="ECO:0000256" key="1">
    <source>
        <dbReference type="SAM" id="MobiDB-lite"/>
    </source>
</evidence>
<dbReference type="EMBL" id="NKQK01000008">
    <property type="protein sequence ID" value="PSS24382.1"/>
    <property type="molecule type" value="Genomic_DNA"/>
</dbReference>
<name>A0A2R6R9Z0_ACTCC</name>